<keyword evidence="7 9" id="KW-0804">Transcription</keyword>
<dbReference type="EC" id="2.7.7.6" evidence="9"/>
<dbReference type="Gene3D" id="1.10.150.390">
    <property type="match status" value="1"/>
</dbReference>
<dbReference type="InterPro" id="IPR012754">
    <property type="entry name" value="DNA-dir_RpoC_beta_prime_bact"/>
</dbReference>
<protein>
    <recommendedName>
        <fullName evidence="9">DNA-directed RNA polymerase subunit</fullName>
        <ecNumber evidence="9">2.7.7.6</ecNumber>
    </recommendedName>
</protein>
<dbReference type="InterPro" id="IPR038120">
    <property type="entry name" value="Rpb1_funnel_sf"/>
</dbReference>
<evidence type="ECO:0000256" key="7">
    <source>
        <dbReference type="ARBA" id="ARBA00023163"/>
    </source>
</evidence>
<dbReference type="Pfam" id="PF04998">
    <property type="entry name" value="RNA_pol_Rpb1_5"/>
    <property type="match status" value="1"/>
</dbReference>
<dbReference type="InterPro" id="IPR007083">
    <property type="entry name" value="RNA_pol_Rpb1_4"/>
</dbReference>
<keyword evidence="10" id="KW-0175">Coiled coil</keyword>
<comment type="function">
    <text evidence="1 9">DNA-dependent RNA polymerase catalyzes the transcription of DNA into RNA using the four ribonucleoside triphosphates as substrates.</text>
</comment>
<gene>
    <name evidence="13" type="ORF">GBAR_LOCUS5482</name>
</gene>
<dbReference type="InterPro" id="IPR006592">
    <property type="entry name" value="RNA_pol_N"/>
</dbReference>
<evidence type="ECO:0000256" key="2">
    <source>
        <dbReference type="ARBA" id="ARBA00006460"/>
    </source>
</evidence>
<dbReference type="GO" id="GO:0046872">
    <property type="term" value="F:metal ion binding"/>
    <property type="evidence" value="ECO:0007669"/>
    <property type="project" value="UniProtKB-KW"/>
</dbReference>
<evidence type="ECO:0000313" key="14">
    <source>
        <dbReference type="Proteomes" id="UP001174909"/>
    </source>
</evidence>
<dbReference type="Gene3D" id="1.10.1790.20">
    <property type="match status" value="1"/>
</dbReference>
<dbReference type="HAMAP" id="MF_01322">
    <property type="entry name" value="RNApol_bact_RpoC"/>
    <property type="match status" value="1"/>
</dbReference>
<dbReference type="GO" id="GO:0003677">
    <property type="term" value="F:DNA binding"/>
    <property type="evidence" value="ECO:0007669"/>
    <property type="project" value="InterPro"/>
</dbReference>
<dbReference type="SMART" id="SM00663">
    <property type="entry name" value="RPOLA_N"/>
    <property type="match status" value="1"/>
</dbReference>
<dbReference type="Gene3D" id="1.10.132.30">
    <property type="match status" value="1"/>
</dbReference>
<dbReference type="InterPro" id="IPR042102">
    <property type="entry name" value="RNA_pol_Rpb1_3_sf"/>
</dbReference>
<accession>A0AA35WAS9</accession>
<dbReference type="Pfam" id="PF00623">
    <property type="entry name" value="RNA_pol_Rpb1_2"/>
    <property type="match status" value="1"/>
</dbReference>
<evidence type="ECO:0000256" key="9">
    <source>
        <dbReference type="RuleBase" id="RU004279"/>
    </source>
</evidence>
<dbReference type="Gene3D" id="2.40.50.100">
    <property type="match status" value="3"/>
</dbReference>
<dbReference type="Pfam" id="PF04983">
    <property type="entry name" value="RNA_pol_Rpb1_3"/>
    <property type="match status" value="1"/>
</dbReference>
<keyword evidence="4 9" id="KW-0808">Transferase</keyword>
<dbReference type="InterPro" id="IPR000722">
    <property type="entry name" value="RNA_pol_asu"/>
</dbReference>
<dbReference type="InterPro" id="IPR044893">
    <property type="entry name" value="RNA_pol_Rpb1_clamp_domain"/>
</dbReference>
<dbReference type="Pfam" id="PF04997">
    <property type="entry name" value="RNA_pol_Rpb1_1"/>
    <property type="match status" value="1"/>
</dbReference>
<dbReference type="CDD" id="cd02655">
    <property type="entry name" value="RNAP_beta'_C"/>
    <property type="match status" value="1"/>
</dbReference>
<evidence type="ECO:0000256" key="1">
    <source>
        <dbReference type="ARBA" id="ARBA00004026"/>
    </source>
</evidence>
<keyword evidence="14" id="KW-1185">Reference proteome</keyword>
<dbReference type="InterPro" id="IPR007066">
    <property type="entry name" value="RNA_pol_Rpb1_3"/>
</dbReference>
<feature type="domain" description="RNA polymerase N-terminal" evidence="12">
    <location>
        <begin position="336"/>
        <end position="615"/>
    </location>
</feature>
<evidence type="ECO:0000259" key="12">
    <source>
        <dbReference type="SMART" id="SM00663"/>
    </source>
</evidence>
<evidence type="ECO:0000256" key="3">
    <source>
        <dbReference type="ARBA" id="ARBA00022478"/>
    </source>
</evidence>
<dbReference type="GO" id="GO:0031981">
    <property type="term" value="C:nuclear lumen"/>
    <property type="evidence" value="ECO:0007669"/>
    <property type="project" value="UniProtKB-ARBA"/>
</dbReference>
<dbReference type="Pfam" id="PF05000">
    <property type="entry name" value="RNA_pol_Rpb1_4"/>
    <property type="match status" value="1"/>
</dbReference>
<dbReference type="Gene3D" id="2.40.40.20">
    <property type="match status" value="1"/>
</dbReference>
<feature type="coiled-coil region" evidence="10">
    <location>
        <begin position="141"/>
        <end position="181"/>
    </location>
</feature>
<proteinExistence type="inferred from homology"/>
<reference evidence="13" key="1">
    <citation type="submission" date="2023-03" db="EMBL/GenBank/DDBJ databases">
        <authorList>
            <person name="Steffen K."/>
            <person name="Cardenas P."/>
        </authorList>
    </citation>
    <scope>NUCLEOTIDE SEQUENCE</scope>
</reference>
<evidence type="ECO:0000256" key="6">
    <source>
        <dbReference type="ARBA" id="ARBA00022723"/>
    </source>
</evidence>
<dbReference type="GO" id="GO:0000428">
    <property type="term" value="C:DNA-directed RNA polymerase complex"/>
    <property type="evidence" value="ECO:0007669"/>
    <property type="project" value="UniProtKB-KW"/>
</dbReference>
<dbReference type="Gene3D" id="1.10.274.100">
    <property type="entry name" value="RNA polymerase Rpb1, domain 3"/>
    <property type="match status" value="2"/>
</dbReference>
<dbReference type="GO" id="GO:0006351">
    <property type="term" value="P:DNA-templated transcription"/>
    <property type="evidence" value="ECO:0007669"/>
    <property type="project" value="InterPro"/>
</dbReference>
<dbReference type="EMBL" id="CASHTH010000802">
    <property type="protein sequence ID" value="CAI8007915.1"/>
    <property type="molecule type" value="Genomic_DNA"/>
</dbReference>
<evidence type="ECO:0000256" key="10">
    <source>
        <dbReference type="SAM" id="Coils"/>
    </source>
</evidence>
<evidence type="ECO:0000256" key="11">
    <source>
        <dbReference type="SAM" id="MobiDB-lite"/>
    </source>
</evidence>
<dbReference type="Gene3D" id="4.10.860.120">
    <property type="entry name" value="RNA polymerase II, clamp domain"/>
    <property type="match status" value="1"/>
</dbReference>
<comment type="caution">
    <text evidence="13">The sequence shown here is derived from an EMBL/GenBank/DDBJ whole genome shotgun (WGS) entry which is preliminary data.</text>
</comment>
<organism evidence="13 14">
    <name type="scientific">Geodia barretti</name>
    <name type="common">Barrett's horny sponge</name>
    <dbReference type="NCBI Taxonomy" id="519541"/>
    <lineage>
        <taxon>Eukaryota</taxon>
        <taxon>Metazoa</taxon>
        <taxon>Porifera</taxon>
        <taxon>Demospongiae</taxon>
        <taxon>Heteroscleromorpha</taxon>
        <taxon>Tetractinellida</taxon>
        <taxon>Astrophorina</taxon>
        <taxon>Geodiidae</taxon>
        <taxon>Geodia</taxon>
    </lineage>
</organism>
<keyword evidence="5 9" id="KW-0548">Nucleotidyltransferase</keyword>
<name>A0AA35WAS9_GEOBA</name>
<dbReference type="PANTHER" id="PTHR19376:SF54">
    <property type="entry name" value="DNA-DIRECTED RNA POLYMERASE SUBUNIT BETA"/>
    <property type="match status" value="1"/>
</dbReference>
<keyword evidence="3 9" id="KW-0240">DNA-directed RNA polymerase</keyword>
<evidence type="ECO:0000256" key="5">
    <source>
        <dbReference type="ARBA" id="ARBA00022695"/>
    </source>
</evidence>
<comment type="catalytic activity">
    <reaction evidence="8 9">
        <text>RNA(n) + a ribonucleoside 5'-triphosphate = RNA(n+1) + diphosphate</text>
        <dbReference type="Rhea" id="RHEA:21248"/>
        <dbReference type="Rhea" id="RHEA-COMP:14527"/>
        <dbReference type="Rhea" id="RHEA-COMP:17342"/>
        <dbReference type="ChEBI" id="CHEBI:33019"/>
        <dbReference type="ChEBI" id="CHEBI:61557"/>
        <dbReference type="ChEBI" id="CHEBI:140395"/>
        <dbReference type="EC" id="2.7.7.6"/>
    </reaction>
</comment>
<dbReference type="InterPro" id="IPR045867">
    <property type="entry name" value="DNA-dir_RpoC_beta_prime"/>
</dbReference>
<dbReference type="Proteomes" id="UP001174909">
    <property type="component" value="Unassembled WGS sequence"/>
</dbReference>
<dbReference type="SUPFAM" id="SSF64484">
    <property type="entry name" value="beta and beta-prime subunits of DNA dependent RNA-polymerase"/>
    <property type="match status" value="1"/>
</dbReference>
<dbReference type="InterPro" id="IPR007081">
    <property type="entry name" value="RNA_pol_Rpb1_5"/>
</dbReference>
<keyword evidence="6" id="KW-0479">Metal-binding</keyword>
<feature type="coiled-coil region" evidence="10">
    <location>
        <begin position="211"/>
        <end position="263"/>
    </location>
</feature>
<dbReference type="NCBIfam" id="TIGR02386">
    <property type="entry name" value="rpoC_TIGR"/>
    <property type="match status" value="1"/>
</dbReference>
<dbReference type="CDD" id="cd01609">
    <property type="entry name" value="RNAP_beta'_N"/>
    <property type="match status" value="1"/>
</dbReference>
<evidence type="ECO:0000313" key="13">
    <source>
        <dbReference type="EMBL" id="CAI8007915.1"/>
    </source>
</evidence>
<comment type="similarity">
    <text evidence="2 9">Belongs to the RNA polymerase beta' chain family.</text>
</comment>
<feature type="region of interest" description="Disordered" evidence="11">
    <location>
        <begin position="1636"/>
        <end position="1663"/>
    </location>
</feature>
<dbReference type="InterPro" id="IPR007080">
    <property type="entry name" value="RNA_pol_Rpb1_1"/>
</dbReference>
<dbReference type="PANTHER" id="PTHR19376">
    <property type="entry name" value="DNA-DIRECTED RNA POLYMERASE"/>
    <property type="match status" value="1"/>
</dbReference>
<evidence type="ECO:0000256" key="4">
    <source>
        <dbReference type="ARBA" id="ARBA00022679"/>
    </source>
</evidence>
<dbReference type="GO" id="GO:0003899">
    <property type="term" value="F:DNA-directed RNA polymerase activity"/>
    <property type="evidence" value="ECO:0007669"/>
    <property type="project" value="UniProtKB-EC"/>
</dbReference>
<dbReference type="Gene3D" id="1.10.40.90">
    <property type="match status" value="1"/>
</dbReference>
<sequence>MADRTETTATDFNAIRISIASPEQILSWSHGEVTKPETINYRTLRPEKDGLFCERLFGPTKDWECFCGKYKRIRYRGVVCDRCGVEVTRAKVRRERMGHIRLAAPVAHIWFSKTNPSRLGLLLDLSPRNLERVLYFAQHIVVSVDEDLRKETIEAEQLKHELEVERRRSNAADELEELNRLVLSYTGGVEPETKDPATEFAPEGGAPVAELLELQRQIDAINNQLSTELSDLAAQLKVTLDELNDLQKMKLLAESRYRELKDRYPGTFEAGMGAEAILAILRAVNLETLRDQLINDMQSTSGQRRQKAIKRLRVVEAFRQSGSRSDGSSSDGTRVEDMILTVMPVLPPELRPMVQLDGGRFATSDLNDLYRRVINRNNRLKRLMTLGAPEIIIRNEKRMLQEAVDALIDNGRRGRPIQGSHNHKLKSLSDLLRGKQGRFRQNLLGKRVDYSGRSVIVVGPELKMNECGLPRRMALELFKPFVMHRLVMLGIAPNIKNAKRMVERARGEVWDILEDVIKNRPVLLNRAPTLHRLGIQAFMPVLIDGHAIQIHPLVCSAFNADFDGDQMAVHVPLSRMAVLEAQEAMLSTHNMLSPASGDPLVAPTLDMVMGCYYLTDIDTPEKRPDVKGAGRQFQDISEARDAYGSSEIDLRAPIYVRRIRGGENPGGYYSTTLGRLEFNSILPDKFVFDENLPEAARIQNKLIDRSALNALTANLYRLLTNDETAEVLDRIKDLGFRYATTSGITIAINDIQVSPEKAQVMADTEERVDQYKTEYEVGLISEEERHAKIVDAWNQASFETADLVGSDLTNYGGIGIMALSGTKGNISQINQMAGMRGLVRRAGSTDVIELPVKSNFREGLTRPRILPVHARRPQGLIDVAQEVIVQGEDCGTLDGWAPQRPAPHSNITLQYRVTGRLAAYTLAHPETGEILINRNETITLDKANQLVAAGITEIPIRSPLTCEAHRGVCRMCYGDLAATDQPVLEGQAVGIIAAQSIGEPGTQLTMRVFHTGGVRRRNSELDEAVLTRARELQAVPVEIREQLAQFRRDMPSTIATRMTEALGYLEQTNEARNQRGQINWIRDDLSRLGEINSLSQARDLVSQIRRDVDVLNAGIDSQLGSAGQRRDQRRDTMNRLRLMARELPDQIDLILEEVRQIPAADLQEAVTRVRVDATAVVPELRKVIDEITRMIEEIPGADARLQGRLLVVIERILDELRRSSEAKELEEAVGRVVQAGTSDDDYFRVASELNRILGSSNRHSYDLQREADVIRQDVEAQNLDITGGLPQVEEIFEARVPKSAAILSDIDGEVEVETDEENNVLRVVFREEVREEFPLPEGARILVGDGDMVDAGDVLADVPAVEQYVLPEGAEVLVDDGEEVTEGMVLASLPETQDAEEAAQVPTARAGGRVEVSEHGLAVISDGGSVEATVGGRVELSDEYITVIWEDMEIREHVIPTSAYLMVRDGDKINAGDPLTSGPLNPHDILRIRGKEALQSYIVDQVQAVYQSQGVTIHDKHIEIILRQMLRRVQVTEPGDTELIPGEVADKFAFQEQVAKVLAEGGEPATAEQVLLGITRASLRTDSFLSAASFQETTRVLTEAAVKGQQDYLLGLKENVIIGRLIPAQVEIPGMEELLRPQTGAGHGRDGPKHLASRPGSFRGTRR</sequence>
<evidence type="ECO:0000256" key="8">
    <source>
        <dbReference type="ARBA" id="ARBA00048552"/>
    </source>
</evidence>